<dbReference type="PROSITE" id="PS00134">
    <property type="entry name" value="TRYPSIN_HIS"/>
    <property type="match status" value="1"/>
</dbReference>
<name>C6B8N5_RHILS</name>
<dbReference type="FunFam" id="2.40.10.10:FF:000068">
    <property type="entry name" value="transmembrane protease serine 2"/>
    <property type="match status" value="1"/>
</dbReference>
<dbReference type="SMART" id="SM00020">
    <property type="entry name" value="Tryp_SPc"/>
    <property type="match status" value="1"/>
</dbReference>
<dbReference type="PANTHER" id="PTHR24252:SF11">
    <property type="entry name" value="ATRIAL NATRIURETIC PEPTIDE-CONVERTING ENZYME ISOFORM X1"/>
    <property type="match status" value="1"/>
</dbReference>
<dbReference type="EMBL" id="CP001625">
    <property type="protein sequence ID" value="ACS60273.1"/>
    <property type="molecule type" value="Genomic_DNA"/>
</dbReference>
<gene>
    <name evidence="4" type="ordered locus">Rleg_5451</name>
</gene>
<dbReference type="Proteomes" id="UP000002256">
    <property type="component" value="Plasmid pR132503"/>
</dbReference>
<protein>
    <submittedName>
        <fullName evidence="4">Peptidase S1 and S6 chymotrypsin/Hap</fullName>
    </submittedName>
</protein>
<dbReference type="InterPro" id="IPR009003">
    <property type="entry name" value="Peptidase_S1_PA"/>
</dbReference>
<evidence type="ECO:0000259" key="3">
    <source>
        <dbReference type="PROSITE" id="PS50240"/>
    </source>
</evidence>
<dbReference type="AlphaFoldDB" id="C6B8N5"/>
<proteinExistence type="predicted"/>
<feature type="signal peptide" evidence="2">
    <location>
        <begin position="1"/>
        <end position="23"/>
    </location>
</feature>
<feature type="domain" description="Peptidase S1" evidence="3">
    <location>
        <begin position="61"/>
        <end position="318"/>
    </location>
</feature>
<accession>C6B8N5</accession>
<dbReference type="GO" id="GO:0004252">
    <property type="term" value="F:serine-type endopeptidase activity"/>
    <property type="evidence" value="ECO:0007669"/>
    <property type="project" value="InterPro"/>
</dbReference>
<dbReference type="HOGENOM" id="CLU_006842_0_3_5"/>
<dbReference type="InterPro" id="IPR001254">
    <property type="entry name" value="Trypsin_dom"/>
</dbReference>
<keyword evidence="1" id="KW-1015">Disulfide bond</keyword>
<dbReference type="PROSITE" id="PS50240">
    <property type="entry name" value="TRYPSIN_DOM"/>
    <property type="match status" value="1"/>
</dbReference>
<dbReference type="SUPFAM" id="SSF50494">
    <property type="entry name" value="Trypsin-like serine proteases"/>
    <property type="match status" value="1"/>
</dbReference>
<dbReference type="CDD" id="cd00190">
    <property type="entry name" value="Tryp_SPc"/>
    <property type="match status" value="1"/>
</dbReference>
<dbReference type="Gene3D" id="2.40.10.10">
    <property type="entry name" value="Trypsin-like serine proteases"/>
    <property type="match status" value="1"/>
</dbReference>
<evidence type="ECO:0000313" key="5">
    <source>
        <dbReference type="Proteomes" id="UP000002256"/>
    </source>
</evidence>
<dbReference type="PRINTS" id="PR00722">
    <property type="entry name" value="CHYMOTRYPSIN"/>
</dbReference>
<keyword evidence="2" id="KW-0732">Signal</keyword>
<keyword evidence="4" id="KW-0614">Plasmid</keyword>
<dbReference type="Pfam" id="PF00089">
    <property type="entry name" value="Trypsin"/>
    <property type="match status" value="1"/>
</dbReference>
<evidence type="ECO:0000313" key="4">
    <source>
        <dbReference type="EMBL" id="ACS60273.1"/>
    </source>
</evidence>
<reference evidence="4 5" key="1">
    <citation type="journal article" date="2010" name="Stand. Genomic Sci.">
        <title>Complete genome sequence of Rhizobium leguminosarum bv. trifolii strain WSM1325, an effective microsymbiont of annual Mediterranean clovers.</title>
        <authorList>
            <person name="Reeve W."/>
            <person name="O'Hara G."/>
            <person name="Chain P."/>
            <person name="Ardley J."/>
            <person name="Brau L."/>
            <person name="Nandesena K."/>
            <person name="Tiwari R."/>
            <person name="Copeland A."/>
            <person name="Nolan M."/>
            <person name="Han C."/>
            <person name="Brettin T."/>
            <person name="Land M."/>
            <person name="Ovchinikova G."/>
            <person name="Ivanova N."/>
            <person name="Mavromatis K."/>
            <person name="Markowitz V."/>
            <person name="Kyrpides N."/>
            <person name="Melino V."/>
            <person name="Denton M."/>
            <person name="Yates R."/>
            <person name="Howieson J."/>
        </authorList>
    </citation>
    <scope>NUCLEOTIDE SEQUENCE [LARGE SCALE GENOMIC DNA]</scope>
    <source>
        <strain evidence="4 5">WSM1325</strain>
        <plasmid evidence="5">Plasmid pR132503</plasmid>
    </source>
</reference>
<sequence length="338" mass="36105">MPSVRAILLAAFASMLLETTASSQEAKYADILDREALRQGVPTVSCPAETVDCTGSLVPKIINGRRADAGMFPWSVSVGKANATNFRGHLCGGTLISDRFILSAAHCFPDTARPEDYRIQMGTVELEGYTDKISIQRILIHKHFNRATNEADVSLLELNTPITPSASLNWIPIQDQAGFESSGHESSEARLQYTITGFGYIGPGKSPVRLQFSNDIPSLTTAECHELKVWDESIFGDTLKPGMICAGNTNNVYKSDACKGDSGGGLILPQPDNTQVVVGIVSRGALPDGSLDCTQQPLRVGVYTRVSTYASEISSCLDPGGTGCDFVAPGQQTAAVQD</sequence>
<evidence type="ECO:0000256" key="1">
    <source>
        <dbReference type="ARBA" id="ARBA00023157"/>
    </source>
</evidence>
<dbReference type="InterPro" id="IPR043504">
    <property type="entry name" value="Peptidase_S1_PA_chymotrypsin"/>
</dbReference>
<feature type="chain" id="PRO_5002958914" evidence="2">
    <location>
        <begin position="24"/>
        <end position="338"/>
    </location>
</feature>
<dbReference type="PANTHER" id="PTHR24252">
    <property type="entry name" value="ACROSIN-RELATED"/>
    <property type="match status" value="1"/>
</dbReference>
<dbReference type="GO" id="GO:0006508">
    <property type="term" value="P:proteolysis"/>
    <property type="evidence" value="ECO:0007669"/>
    <property type="project" value="InterPro"/>
</dbReference>
<evidence type="ECO:0000256" key="2">
    <source>
        <dbReference type="SAM" id="SignalP"/>
    </source>
</evidence>
<organism evidence="4 5">
    <name type="scientific">Rhizobium leguminosarum bv. trifolii (strain WSM1325)</name>
    <dbReference type="NCBI Taxonomy" id="395491"/>
    <lineage>
        <taxon>Bacteria</taxon>
        <taxon>Pseudomonadati</taxon>
        <taxon>Pseudomonadota</taxon>
        <taxon>Alphaproteobacteria</taxon>
        <taxon>Hyphomicrobiales</taxon>
        <taxon>Rhizobiaceae</taxon>
        <taxon>Rhizobium/Agrobacterium group</taxon>
        <taxon>Rhizobium</taxon>
    </lineage>
</organism>
<dbReference type="KEGG" id="rlg:Rleg_5451"/>
<dbReference type="InterPro" id="IPR001314">
    <property type="entry name" value="Peptidase_S1A"/>
</dbReference>
<geneLocation type="plasmid" evidence="4 5">
    <name>pR132503</name>
</geneLocation>
<dbReference type="InterPro" id="IPR018114">
    <property type="entry name" value="TRYPSIN_HIS"/>
</dbReference>